<sequence length="331" mass="36745">MANETCVEPCLYGVVPKHDPQISPTGCFAFNNSLNDSFNGLTKLNSPSRPDLIFPDPYVNEIFMNVGYCTKYCIDFMFSYAGMENGTNCRCGDNNALQSYIQVDDSNCNISCTSVTLKGNATYPCGGKGFYTVYKTDRPDYRPPLGITIEEKLNIMDNINKEPNYKGCFEDNKICGQRILGNKCETLDTITVNLCIDYCREGNFKYAGLETSNQCFCGNSYGDMERLLPSEYCSASCGGNNSQICGGIWALSIYEVPTPSTSPPNKRLIIGLSVGLGIPIFLIIVIGVAFLIYRNRNSNNPKNDLKNDLKNLNDDPNNDDPIRVETKDKKK</sequence>
<dbReference type="Pfam" id="PF01822">
    <property type="entry name" value="WSC"/>
    <property type="match status" value="2"/>
</dbReference>
<evidence type="ECO:0000256" key="3">
    <source>
        <dbReference type="ARBA" id="ARBA00022729"/>
    </source>
</evidence>
<feature type="compositionally biased region" description="Basic and acidic residues" evidence="7">
    <location>
        <begin position="320"/>
        <end position="331"/>
    </location>
</feature>
<evidence type="ECO:0000256" key="4">
    <source>
        <dbReference type="ARBA" id="ARBA00022989"/>
    </source>
</evidence>
<gene>
    <name evidence="10" type="ORF">C1645_814206</name>
</gene>
<name>A0A397TK50_9GLOM</name>
<keyword evidence="3" id="KW-0732">Signal</keyword>
<dbReference type="OrthoDB" id="2384258at2759"/>
<evidence type="ECO:0000256" key="7">
    <source>
        <dbReference type="SAM" id="MobiDB-lite"/>
    </source>
</evidence>
<keyword evidence="2 8" id="KW-0812">Transmembrane</keyword>
<evidence type="ECO:0000256" key="6">
    <source>
        <dbReference type="ARBA" id="ARBA00023180"/>
    </source>
</evidence>
<feature type="domain" description="WSC" evidence="9">
    <location>
        <begin position="162"/>
        <end position="257"/>
    </location>
</feature>
<accession>A0A397TK50</accession>
<evidence type="ECO:0000256" key="8">
    <source>
        <dbReference type="SAM" id="Phobius"/>
    </source>
</evidence>
<comment type="caution">
    <text evidence="10">The sequence shown here is derived from an EMBL/GenBank/DDBJ whole genome shotgun (WGS) entry which is preliminary data.</text>
</comment>
<keyword evidence="5 8" id="KW-0472">Membrane</keyword>
<feature type="transmembrane region" description="Helical" evidence="8">
    <location>
        <begin position="268"/>
        <end position="293"/>
    </location>
</feature>
<dbReference type="STRING" id="658196.A0A397TK50"/>
<dbReference type="Proteomes" id="UP000265703">
    <property type="component" value="Unassembled WGS sequence"/>
</dbReference>
<dbReference type="SMART" id="SM00321">
    <property type="entry name" value="WSC"/>
    <property type="match status" value="2"/>
</dbReference>
<proteinExistence type="predicted"/>
<dbReference type="EMBL" id="QKYT01000031">
    <property type="protein sequence ID" value="RIA97316.1"/>
    <property type="molecule type" value="Genomic_DNA"/>
</dbReference>
<feature type="compositionally biased region" description="Basic and acidic residues" evidence="7">
    <location>
        <begin position="303"/>
        <end position="313"/>
    </location>
</feature>
<organism evidence="10 11">
    <name type="scientific">Glomus cerebriforme</name>
    <dbReference type="NCBI Taxonomy" id="658196"/>
    <lineage>
        <taxon>Eukaryota</taxon>
        <taxon>Fungi</taxon>
        <taxon>Fungi incertae sedis</taxon>
        <taxon>Mucoromycota</taxon>
        <taxon>Glomeromycotina</taxon>
        <taxon>Glomeromycetes</taxon>
        <taxon>Glomerales</taxon>
        <taxon>Glomeraceae</taxon>
        <taxon>Glomus</taxon>
    </lineage>
</organism>
<dbReference type="AlphaFoldDB" id="A0A397TK50"/>
<reference evidence="10 11" key="1">
    <citation type="submission" date="2018-06" db="EMBL/GenBank/DDBJ databases">
        <title>Comparative genomics reveals the genomic features of Rhizophagus irregularis, R. cerebriforme, R. diaphanum and Gigaspora rosea, and their symbiotic lifestyle signature.</title>
        <authorList>
            <person name="Morin E."/>
            <person name="San Clemente H."/>
            <person name="Chen E.C.H."/>
            <person name="De La Providencia I."/>
            <person name="Hainaut M."/>
            <person name="Kuo A."/>
            <person name="Kohler A."/>
            <person name="Murat C."/>
            <person name="Tang N."/>
            <person name="Roy S."/>
            <person name="Loubradou J."/>
            <person name="Henrissat B."/>
            <person name="Grigoriev I.V."/>
            <person name="Corradi N."/>
            <person name="Roux C."/>
            <person name="Martin F.M."/>
        </authorList>
    </citation>
    <scope>NUCLEOTIDE SEQUENCE [LARGE SCALE GENOMIC DNA]</scope>
    <source>
        <strain evidence="10 11">DAOM 227022</strain>
    </source>
</reference>
<feature type="domain" description="WSC" evidence="9">
    <location>
        <begin position="37"/>
        <end position="137"/>
    </location>
</feature>
<dbReference type="InterPro" id="IPR002889">
    <property type="entry name" value="WSC_carb-bd"/>
</dbReference>
<dbReference type="PANTHER" id="PTHR24269">
    <property type="entry name" value="KREMEN PROTEIN"/>
    <property type="match status" value="1"/>
</dbReference>
<evidence type="ECO:0000313" key="10">
    <source>
        <dbReference type="EMBL" id="RIA97316.1"/>
    </source>
</evidence>
<keyword evidence="4 8" id="KW-1133">Transmembrane helix</keyword>
<keyword evidence="6" id="KW-0325">Glycoprotein</keyword>
<evidence type="ECO:0000259" key="9">
    <source>
        <dbReference type="PROSITE" id="PS51212"/>
    </source>
</evidence>
<evidence type="ECO:0000256" key="5">
    <source>
        <dbReference type="ARBA" id="ARBA00023136"/>
    </source>
</evidence>
<dbReference type="PANTHER" id="PTHR24269:SF16">
    <property type="entry name" value="PROTEIN SLG1"/>
    <property type="match status" value="1"/>
</dbReference>
<protein>
    <submittedName>
        <fullName evidence="10">WSC domain-containing protein</fullName>
    </submittedName>
</protein>
<keyword evidence="11" id="KW-1185">Reference proteome</keyword>
<evidence type="ECO:0000256" key="2">
    <source>
        <dbReference type="ARBA" id="ARBA00022692"/>
    </source>
</evidence>
<evidence type="ECO:0000313" key="11">
    <source>
        <dbReference type="Proteomes" id="UP000265703"/>
    </source>
</evidence>
<dbReference type="GO" id="GO:0005886">
    <property type="term" value="C:plasma membrane"/>
    <property type="evidence" value="ECO:0007669"/>
    <property type="project" value="TreeGrafter"/>
</dbReference>
<evidence type="ECO:0000256" key="1">
    <source>
        <dbReference type="ARBA" id="ARBA00004167"/>
    </source>
</evidence>
<comment type="subcellular location">
    <subcellularLocation>
        <location evidence="1">Membrane</location>
        <topology evidence="1">Single-pass membrane protein</topology>
    </subcellularLocation>
</comment>
<feature type="region of interest" description="Disordered" evidence="7">
    <location>
        <begin position="303"/>
        <end position="331"/>
    </location>
</feature>
<dbReference type="PROSITE" id="PS51212">
    <property type="entry name" value="WSC"/>
    <property type="match status" value="2"/>
</dbReference>
<dbReference type="InterPro" id="IPR051836">
    <property type="entry name" value="Kremen_rcpt"/>
</dbReference>